<evidence type="ECO:0000313" key="6">
    <source>
        <dbReference type="Proteomes" id="UP001206206"/>
    </source>
</evidence>
<dbReference type="EMBL" id="JANFNH010000011">
    <property type="protein sequence ID" value="MCQ4043027.1"/>
    <property type="molecule type" value="Genomic_DNA"/>
</dbReference>
<keyword evidence="6" id="KW-1185">Reference proteome</keyword>
<keyword evidence="2" id="KW-0238">DNA-binding</keyword>
<dbReference type="PANTHER" id="PTHR46796:SF15">
    <property type="entry name" value="BLL1074 PROTEIN"/>
    <property type="match status" value="1"/>
</dbReference>
<feature type="domain" description="HTH araC/xylS-type" evidence="4">
    <location>
        <begin position="69"/>
        <end position="169"/>
    </location>
</feature>
<evidence type="ECO:0000256" key="3">
    <source>
        <dbReference type="ARBA" id="ARBA00023163"/>
    </source>
</evidence>
<evidence type="ECO:0000259" key="4">
    <source>
        <dbReference type="PROSITE" id="PS01124"/>
    </source>
</evidence>
<dbReference type="InterPro" id="IPR050204">
    <property type="entry name" value="AraC_XylS_family_regulators"/>
</dbReference>
<dbReference type="PANTHER" id="PTHR46796">
    <property type="entry name" value="HTH-TYPE TRANSCRIPTIONAL ACTIVATOR RHAS-RELATED"/>
    <property type="match status" value="1"/>
</dbReference>
<keyword evidence="1" id="KW-0805">Transcription regulation</keyword>
<comment type="caution">
    <text evidence="5">The sequence shown here is derived from an EMBL/GenBank/DDBJ whole genome shotgun (WGS) entry which is preliminary data.</text>
</comment>
<gene>
    <name evidence="5" type="ORF">NON19_13530</name>
</gene>
<name>A0ABT1PCE7_9ACTN</name>
<accession>A0ABT1PCE7</accession>
<organism evidence="5 6">
    <name type="scientific">Streptantibioticus rubrisoli</name>
    <dbReference type="NCBI Taxonomy" id="1387313"/>
    <lineage>
        <taxon>Bacteria</taxon>
        <taxon>Bacillati</taxon>
        <taxon>Actinomycetota</taxon>
        <taxon>Actinomycetes</taxon>
        <taxon>Kitasatosporales</taxon>
        <taxon>Streptomycetaceae</taxon>
        <taxon>Streptantibioticus</taxon>
    </lineage>
</organism>
<sequence length="176" mass="19236">MRLRPGAAGLLLGRVPTWEICDLQVPLRDLFPARARRLEDCLAQAESPRTAAAVLDGFAASLVHGYAPDPAVEHAVAALGRPRPVRLPILADEVGLSERQLRRRVTDAVGYGPKTLHGVLRFQRALAWVRSDDFALAEVALRAGYADQAHLTREVSRLAGLPPTRLAERGRRTQDA</sequence>
<protein>
    <submittedName>
        <fullName evidence="5">Helix-turn-helix transcriptional regulator</fullName>
    </submittedName>
</protein>
<evidence type="ECO:0000256" key="2">
    <source>
        <dbReference type="ARBA" id="ARBA00023125"/>
    </source>
</evidence>
<dbReference type="SMART" id="SM00342">
    <property type="entry name" value="HTH_ARAC"/>
    <property type="match status" value="1"/>
</dbReference>
<keyword evidence="3" id="KW-0804">Transcription</keyword>
<dbReference type="InterPro" id="IPR018060">
    <property type="entry name" value="HTH_AraC"/>
</dbReference>
<dbReference type="Proteomes" id="UP001206206">
    <property type="component" value="Unassembled WGS sequence"/>
</dbReference>
<dbReference type="InterPro" id="IPR009057">
    <property type="entry name" value="Homeodomain-like_sf"/>
</dbReference>
<evidence type="ECO:0000313" key="5">
    <source>
        <dbReference type="EMBL" id="MCQ4043027.1"/>
    </source>
</evidence>
<reference evidence="5 6" key="1">
    <citation type="submission" date="2022-06" db="EMBL/GenBank/DDBJ databases">
        <title>Draft genome sequence of type strain Streptomyces rubrisoli DSM 42083.</title>
        <authorList>
            <person name="Duangmal K."/>
            <person name="Klaysubun C."/>
        </authorList>
    </citation>
    <scope>NUCLEOTIDE SEQUENCE [LARGE SCALE GENOMIC DNA]</scope>
    <source>
        <strain evidence="5 6">DSM 42083</strain>
    </source>
</reference>
<dbReference type="PROSITE" id="PS01124">
    <property type="entry name" value="HTH_ARAC_FAMILY_2"/>
    <property type="match status" value="1"/>
</dbReference>
<dbReference type="SUPFAM" id="SSF46689">
    <property type="entry name" value="Homeodomain-like"/>
    <property type="match status" value="1"/>
</dbReference>
<dbReference type="Gene3D" id="1.10.10.60">
    <property type="entry name" value="Homeodomain-like"/>
    <property type="match status" value="1"/>
</dbReference>
<dbReference type="Pfam" id="PF12833">
    <property type="entry name" value="HTH_18"/>
    <property type="match status" value="1"/>
</dbReference>
<evidence type="ECO:0000256" key="1">
    <source>
        <dbReference type="ARBA" id="ARBA00023015"/>
    </source>
</evidence>
<proteinExistence type="predicted"/>